<dbReference type="AlphaFoldDB" id="A0A4R9BAE9"/>
<evidence type="ECO:0000313" key="4">
    <source>
        <dbReference type="EMBL" id="TFD79453.1"/>
    </source>
</evidence>
<dbReference type="OrthoDB" id="9810871at2"/>
<reference evidence="4 5" key="1">
    <citation type="submission" date="2019-03" db="EMBL/GenBank/DDBJ databases">
        <title>Genomics of glacier-inhabiting Cryobacterium strains.</title>
        <authorList>
            <person name="Liu Q."/>
            <person name="Xin Y.-H."/>
        </authorList>
    </citation>
    <scope>NUCLEOTIDE SEQUENCE [LARGE SCALE GENOMIC DNA]</scope>
    <source>
        <strain evidence="4 5">Hh4</strain>
    </source>
</reference>
<name>A0A4R9BAE9_9MICO</name>
<evidence type="ECO:0000256" key="2">
    <source>
        <dbReference type="SAM" id="SignalP"/>
    </source>
</evidence>
<keyword evidence="5" id="KW-1185">Reference proteome</keyword>
<dbReference type="InterPro" id="IPR012533">
    <property type="entry name" value="YcnI-copper_dom"/>
</dbReference>
<dbReference type="InterPro" id="IPR006311">
    <property type="entry name" value="TAT_signal"/>
</dbReference>
<dbReference type="RefSeq" id="WP_134522890.1">
    <property type="nucleotide sequence ID" value="NZ_SOHH01000053.1"/>
</dbReference>
<dbReference type="PROSITE" id="PS51318">
    <property type="entry name" value="TAT"/>
    <property type="match status" value="1"/>
</dbReference>
<evidence type="ECO:0000259" key="3">
    <source>
        <dbReference type="Pfam" id="PF07987"/>
    </source>
</evidence>
<dbReference type="InterPro" id="IPR038507">
    <property type="entry name" value="YcnI-like_sf"/>
</dbReference>
<comment type="caution">
    <text evidence="4">The sequence shown here is derived from an EMBL/GenBank/DDBJ whole genome shotgun (WGS) entry which is preliminary data.</text>
</comment>
<accession>A0A4R9BAE9</accession>
<dbReference type="Pfam" id="PF07987">
    <property type="entry name" value="DUF1775"/>
    <property type="match status" value="1"/>
</dbReference>
<dbReference type="EMBL" id="SOHH01000053">
    <property type="protein sequence ID" value="TFD79453.1"/>
    <property type="molecule type" value="Genomic_DNA"/>
</dbReference>
<proteinExistence type="predicted"/>
<dbReference type="Proteomes" id="UP000298313">
    <property type="component" value="Unassembled WGS sequence"/>
</dbReference>
<evidence type="ECO:0000313" key="5">
    <source>
        <dbReference type="Proteomes" id="UP000298313"/>
    </source>
</evidence>
<keyword evidence="1" id="KW-0472">Membrane</keyword>
<protein>
    <submittedName>
        <fullName evidence="4">DUF1775 domain-containing protein</fullName>
    </submittedName>
</protein>
<feature type="domain" description="YncI copper-binding" evidence="3">
    <location>
        <begin position="35"/>
        <end position="180"/>
    </location>
</feature>
<keyword evidence="1" id="KW-1133">Transmembrane helix</keyword>
<sequence>MQFQRTTFQKTALAASALAAGSFLALAAPLAASAHIDINPSSTAAGSYAVLSFALPHGCDGSPTTNISITIPESVVSVTPTVNPDWTVAKTAVDLAEPISDEEGNTISTRIGAVVYTAITPMEDGLRTTFDLSVPLPADAAGKTLEFPLLQTCAGGSTTWDQHTVEGEAEPEHPAPSITVTAAVAEGEHGHAAGATDAEESSGGAAGDDVLARVLGVGGLVVGAIGIVLAVTGRRSTRSV</sequence>
<dbReference type="CDD" id="cd08545">
    <property type="entry name" value="YcnI_like"/>
    <property type="match status" value="1"/>
</dbReference>
<evidence type="ECO:0000256" key="1">
    <source>
        <dbReference type="SAM" id="Phobius"/>
    </source>
</evidence>
<gene>
    <name evidence="4" type="ORF">E3T48_05865</name>
</gene>
<keyword evidence="1" id="KW-0812">Transmembrane</keyword>
<dbReference type="Gene3D" id="2.60.40.2230">
    <property type="entry name" value="Uncharacterised protein YcnI-like PF07987, DUF1775"/>
    <property type="match status" value="1"/>
</dbReference>
<keyword evidence="2" id="KW-0732">Signal</keyword>
<organism evidence="4 5">
    <name type="scientific">Cryobacterium fucosi</name>
    <dbReference type="NCBI Taxonomy" id="1259157"/>
    <lineage>
        <taxon>Bacteria</taxon>
        <taxon>Bacillati</taxon>
        <taxon>Actinomycetota</taxon>
        <taxon>Actinomycetes</taxon>
        <taxon>Micrococcales</taxon>
        <taxon>Microbacteriaceae</taxon>
        <taxon>Cryobacterium</taxon>
    </lineage>
</organism>
<feature type="transmembrane region" description="Helical" evidence="1">
    <location>
        <begin position="210"/>
        <end position="231"/>
    </location>
</feature>
<feature type="signal peptide" evidence="2">
    <location>
        <begin position="1"/>
        <end position="27"/>
    </location>
</feature>
<feature type="chain" id="PRO_5038513390" evidence="2">
    <location>
        <begin position="28"/>
        <end position="240"/>
    </location>
</feature>